<dbReference type="SUPFAM" id="SSF81383">
    <property type="entry name" value="F-box domain"/>
    <property type="match status" value="1"/>
</dbReference>
<dbReference type="Proteomes" id="UP000522262">
    <property type="component" value="Unassembled WGS sequence"/>
</dbReference>
<dbReference type="AlphaFoldDB" id="A0A8H5MXF9"/>
<reference evidence="2 3" key="1">
    <citation type="submission" date="2020-05" db="EMBL/GenBank/DDBJ databases">
        <title>Identification and distribution of gene clusters putatively required for synthesis of sphingolipid metabolism inhibitors in phylogenetically diverse species of the filamentous fungus Fusarium.</title>
        <authorList>
            <person name="Kim H.-S."/>
            <person name="Busman M."/>
            <person name="Brown D.W."/>
            <person name="Divon H."/>
            <person name="Uhlig S."/>
            <person name="Proctor R.H."/>
        </authorList>
    </citation>
    <scope>NUCLEOTIDE SEQUENCE [LARGE SCALE GENOMIC DNA]</scope>
    <source>
        <strain evidence="2 3">NRRL 53147</strain>
    </source>
</reference>
<dbReference type="InterPro" id="IPR056021">
    <property type="entry name" value="DUF7600"/>
</dbReference>
<organism evidence="2 3">
    <name type="scientific">Fusarium mexicanum</name>
    <dbReference type="NCBI Taxonomy" id="751941"/>
    <lineage>
        <taxon>Eukaryota</taxon>
        <taxon>Fungi</taxon>
        <taxon>Dikarya</taxon>
        <taxon>Ascomycota</taxon>
        <taxon>Pezizomycotina</taxon>
        <taxon>Sordariomycetes</taxon>
        <taxon>Hypocreomycetidae</taxon>
        <taxon>Hypocreales</taxon>
        <taxon>Nectriaceae</taxon>
        <taxon>Fusarium</taxon>
        <taxon>Fusarium fujikuroi species complex</taxon>
    </lineage>
</organism>
<evidence type="ECO:0000313" key="2">
    <source>
        <dbReference type="EMBL" id="KAF5543820.1"/>
    </source>
</evidence>
<dbReference type="InterPro" id="IPR036047">
    <property type="entry name" value="F-box-like_dom_sf"/>
</dbReference>
<dbReference type="EMBL" id="JAAOAM010000146">
    <property type="protein sequence ID" value="KAF5543820.1"/>
    <property type="molecule type" value="Genomic_DNA"/>
</dbReference>
<accession>A0A8H5MXF9</accession>
<protein>
    <recommendedName>
        <fullName evidence="1">DUF7600 domain-containing protein</fullName>
    </recommendedName>
</protein>
<evidence type="ECO:0000259" key="1">
    <source>
        <dbReference type="Pfam" id="PF24539"/>
    </source>
</evidence>
<feature type="domain" description="DUF7600" evidence="1">
    <location>
        <begin position="345"/>
        <end position="443"/>
    </location>
</feature>
<keyword evidence="3" id="KW-1185">Reference proteome</keyword>
<name>A0A8H5MXF9_9HYPO</name>
<comment type="caution">
    <text evidence="2">The sequence shown here is derived from an EMBL/GenBank/DDBJ whole genome shotgun (WGS) entry which is preliminary data.</text>
</comment>
<dbReference type="Pfam" id="PF24539">
    <property type="entry name" value="DUF7600"/>
    <property type="match status" value="1"/>
</dbReference>
<proteinExistence type="predicted"/>
<sequence>MDQFCSLCGVILEPCEPLPNPSDPPKRLDWKREIRAVASDGGLSPVTLTGVGFLDPDRHDLLASSDPETSYMSPVHGETWSRHPLISLLSDERAFGFHEICWQLFLQKCSLSTDHPAKPRRIAQLLFQLLYCLPYDKFDMPCHSHDFDGAIRFCRKDPEELPRPWRFLMADPRTFTFNSTNPAPRNNSLLPRATTDSQVHDDIFAKLSPEMVHLIITMLESTDLCNLRLSSKFVSKLTSLDHLSQNFWKSRFSVDREMGFFLPFSNFRIDWRSLFFNLRHSLLDKTETGHMRNRRRIWLCLDALAQTLIPLLDQHICLQDLGSVQLGVASECCESKRSVHTPALNEDCRDVPMGARLFGYQYIIFRPQNLGPYSRISVSRILFDGVYYISGIRISEGNDMDTFEEFSRAGYIIPQDEVHMPLHPNDCLTGMRVAASASGIVGLGFRIRTWTDDIVWKNYPANRKSEACKIVSLQVLERVQRQKLRDTPTQIADYKSALWHPVEPETSGRDIIYPPTPVFTRADDPLFLNMDFGGPGGALVSRLNRISAFHDETGGHFRGFAFYYIDGHTASFGLRTVVNSASERSTCIEQSLCIDGPAGERIVSLEVQTYRAYVSGDIRAIKLRTSYNRNMEFRTMAKPGEEEEKCSRQIISSPTGMPISAILASVEFCSGAVQSLGIQYAYSTASTTPSLSQIPFTDTSVEEDNPHSFPNSKDVMYNAPANFWRGNGCFTSVMLAGVRRIGVSTGMPGRTRGLDHIAGLCFEFWGSTEQVYLGQWYREVGYLSVKEDERICGFTFWQQQEHLSHGLGTVLQSDGNIAGIRITKTGLGQRGMEIILGDKNDMLPYSLTENPYERLAGLAWVFNRDCDYTYGLTRSSHHFPGVSLALRYMLGLWPASRPPEKLTWLVEDEGGSLFKVSKVHAVFSRTYGKLCGFVFDYGAGQISRTAGSGDGVKASFNLDSEEYIIRICLQVWRHESEVVFYTSAGRVHALSPSNSGGQPQERDPATYEGFDCGDLKDGSRYRDKSNECVGIWIAMAWRPGCTNLVHTAGAITISRADSQ</sequence>
<gene>
    <name evidence="2" type="ORF">FMEXI_6879</name>
</gene>
<evidence type="ECO:0000313" key="3">
    <source>
        <dbReference type="Proteomes" id="UP000522262"/>
    </source>
</evidence>